<dbReference type="Proteomes" id="UP000032544">
    <property type="component" value="Unassembled WGS sequence"/>
</dbReference>
<evidence type="ECO:0000313" key="3">
    <source>
        <dbReference type="Proteomes" id="UP000032544"/>
    </source>
</evidence>
<comment type="caution">
    <text evidence="2">The sequence shown here is derived from an EMBL/GenBank/DDBJ whole genome shotgun (WGS) entry which is preliminary data.</text>
</comment>
<dbReference type="Pfam" id="PF00583">
    <property type="entry name" value="Acetyltransf_1"/>
    <property type="match status" value="1"/>
</dbReference>
<dbReference type="InterPro" id="IPR000182">
    <property type="entry name" value="GNAT_dom"/>
</dbReference>
<dbReference type="STRING" id="1544798.LH29_08495"/>
<reference evidence="2 3" key="1">
    <citation type="submission" date="2014-09" db="EMBL/GenBank/DDBJ databases">
        <title>Draft Genome Sequence of Draconibacterium sp. JN14CK-3.</title>
        <authorList>
            <person name="Dong C."/>
            <person name="Lai Q."/>
            <person name="Shao Z."/>
        </authorList>
    </citation>
    <scope>NUCLEOTIDE SEQUENCE [LARGE SCALE GENOMIC DNA]</scope>
    <source>
        <strain evidence="2 3">JN14CK-3</strain>
    </source>
</reference>
<evidence type="ECO:0000313" key="2">
    <source>
        <dbReference type="EMBL" id="KJF45392.1"/>
    </source>
</evidence>
<dbReference type="EMBL" id="JRHC01000001">
    <property type="protein sequence ID" value="KJF45392.1"/>
    <property type="molecule type" value="Genomic_DNA"/>
</dbReference>
<keyword evidence="3" id="KW-1185">Reference proteome</keyword>
<sequence length="238" mass="28358">MKNELTINLTPTETDLKVIGEWLSSENKKYREGFYCNWSTIVRSYSLNRMISFNLRDKIIGFLVYSPDEISVEIDIFEIQRKYRGKGYGKIFFKQVADEFKIQKFKAVSLFCEPVESERFWRGLGFLKFPERGYSEPDLRFYKPLISFTEVTESPNELNKLELWDVEPFQKDEVPPCWSWNIENSKLLEPIIQPCNENWNLRWTQNGKIIKEGKVKRFSTTNFPVIFDSFMYIENLVE</sequence>
<feature type="domain" description="N-acetyltransferase" evidence="1">
    <location>
        <begin position="7"/>
        <end position="146"/>
    </location>
</feature>
<dbReference type="AlphaFoldDB" id="A0A0D8JER7"/>
<evidence type="ECO:0000259" key="1">
    <source>
        <dbReference type="PROSITE" id="PS51186"/>
    </source>
</evidence>
<dbReference type="PROSITE" id="PS51186">
    <property type="entry name" value="GNAT"/>
    <property type="match status" value="1"/>
</dbReference>
<dbReference type="RefSeq" id="WP_045027565.1">
    <property type="nucleotide sequence ID" value="NZ_JRHC01000001.1"/>
</dbReference>
<proteinExistence type="predicted"/>
<dbReference type="SUPFAM" id="SSF55729">
    <property type="entry name" value="Acyl-CoA N-acyltransferases (Nat)"/>
    <property type="match status" value="1"/>
</dbReference>
<accession>A0A0D8JER7</accession>
<gene>
    <name evidence="2" type="ORF">LH29_08495</name>
</gene>
<dbReference type="Gene3D" id="3.40.630.30">
    <property type="match status" value="1"/>
</dbReference>
<dbReference type="InterPro" id="IPR016181">
    <property type="entry name" value="Acyl_CoA_acyltransferase"/>
</dbReference>
<protein>
    <recommendedName>
        <fullName evidence="1">N-acetyltransferase domain-containing protein</fullName>
    </recommendedName>
</protein>
<dbReference type="GO" id="GO:0016747">
    <property type="term" value="F:acyltransferase activity, transferring groups other than amino-acyl groups"/>
    <property type="evidence" value="ECO:0007669"/>
    <property type="project" value="InterPro"/>
</dbReference>
<name>A0A0D8JER7_9BACT</name>
<organism evidence="2 3">
    <name type="scientific">Draconibacterium sediminis</name>
    <dbReference type="NCBI Taxonomy" id="1544798"/>
    <lineage>
        <taxon>Bacteria</taxon>
        <taxon>Pseudomonadati</taxon>
        <taxon>Bacteroidota</taxon>
        <taxon>Bacteroidia</taxon>
        <taxon>Marinilabiliales</taxon>
        <taxon>Prolixibacteraceae</taxon>
        <taxon>Draconibacterium</taxon>
    </lineage>
</organism>
<dbReference type="CDD" id="cd04301">
    <property type="entry name" value="NAT_SF"/>
    <property type="match status" value="1"/>
</dbReference>
<dbReference type="OrthoDB" id="9182386at2"/>